<evidence type="ECO:0000313" key="2">
    <source>
        <dbReference type="EMBL" id="KKW69089.1"/>
    </source>
</evidence>
<dbReference type="STRING" id="1610491.AAV94_01430"/>
<gene>
    <name evidence="2" type="ORF">AAV94_01430</name>
</gene>
<dbReference type="Pfam" id="PF00149">
    <property type="entry name" value="Metallophos"/>
    <property type="match status" value="1"/>
</dbReference>
<name>A0A0U1Q2W6_9BURK</name>
<reference evidence="2 3" key="1">
    <citation type="submission" date="2015-05" db="EMBL/GenBank/DDBJ databases">
        <title>Draft genome sequence of Lampropedia sp. CT6, isolated from the microbial mat of a hot water spring, located at Manikaran, India.</title>
        <authorList>
            <person name="Tripathi C."/>
            <person name="Rani P."/>
            <person name="Mahato N.K."/>
            <person name="Lal R."/>
        </authorList>
    </citation>
    <scope>NUCLEOTIDE SEQUENCE [LARGE SCALE GENOMIC DNA]</scope>
    <source>
        <strain evidence="2 3">CT6</strain>
    </source>
</reference>
<dbReference type="PANTHER" id="PTHR42850:SF8">
    <property type="entry name" value="SERINE_THREONINE-PROTEIN PHOSPHATASE 2"/>
    <property type="match status" value="1"/>
</dbReference>
<dbReference type="OrthoDB" id="5296354at2"/>
<dbReference type="Proteomes" id="UP000050580">
    <property type="component" value="Unassembled WGS sequence"/>
</dbReference>
<dbReference type="GO" id="GO:0008803">
    <property type="term" value="F:bis(5'-nucleosyl)-tetraphosphatase (symmetrical) activity"/>
    <property type="evidence" value="ECO:0007669"/>
    <property type="project" value="TreeGrafter"/>
</dbReference>
<dbReference type="AlphaFoldDB" id="A0A0U1Q2W6"/>
<comment type="caution">
    <text evidence="2">The sequence shown here is derived from an EMBL/GenBank/DDBJ whole genome shotgun (WGS) entry which is preliminary data.</text>
</comment>
<dbReference type="GO" id="GO:0110154">
    <property type="term" value="P:RNA decapping"/>
    <property type="evidence" value="ECO:0007669"/>
    <property type="project" value="TreeGrafter"/>
</dbReference>
<dbReference type="InterPro" id="IPR004843">
    <property type="entry name" value="Calcineurin-like_PHP"/>
</dbReference>
<dbReference type="RefSeq" id="WP_046740524.1">
    <property type="nucleotide sequence ID" value="NZ_LBNQ01000009.1"/>
</dbReference>
<evidence type="ECO:0000259" key="1">
    <source>
        <dbReference type="Pfam" id="PF00149"/>
    </source>
</evidence>
<proteinExistence type="predicted"/>
<feature type="domain" description="Calcineurin-like phosphoesterase" evidence="1">
    <location>
        <begin position="19"/>
        <end position="190"/>
    </location>
</feature>
<sequence>MNATTRLQRFAPNHRGRDLAVGDIHGCFSKLSEALHRIGFAPERDRLFAVGDLVGRGPESPQVLHWLAQPWFHSVCGNHDLMTWRRALGIPLQEVDHVAHGGQWLDALAAPVQRKIAQGLRALPLALEVQTALGPVGIVHADFPYDDWQAIASGSFSANDAGMCLWSIERYRCGYRQPVRNVRAVIHGHMTVSRPAQLGNVFFIDTGGWRDGGRFTLLDLRTLRPA</sequence>
<evidence type="ECO:0000313" key="3">
    <source>
        <dbReference type="Proteomes" id="UP000050580"/>
    </source>
</evidence>
<dbReference type="InterPro" id="IPR050126">
    <property type="entry name" value="Ap4A_hydrolase"/>
</dbReference>
<accession>A0A0U1Q2W6</accession>
<dbReference type="GO" id="GO:0005737">
    <property type="term" value="C:cytoplasm"/>
    <property type="evidence" value="ECO:0007669"/>
    <property type="project" value="TreeGrafter"/>
</dbReference>
<dbReference type="PATRIC" id="fig|1610491.3.peg.294"/>
<dbReference type="InterPro" id="IPR029052">
    <property type="entry name" value="Metallo-depent_PP-like"/>
</dbReference>
<organism evidence="2 3">
    <name type="scientific">Lampropedia cohaerens</name>
    <dbReference type="NCBI Taxonomy" id="1610491"/>
    <lineage>
        <taxon>Bacteria</taxon>
        <taxon>Pseudomonadati</taxon>
        <taxon>Pseudomonadota</taxon>
        <taxon>Betaproteobacteria</taxon>
        <taxon>Burkholderiales</taxon>
        <taxon>Comamonadaceae</taxon>
        <taxon>Lampropedia</taxon>
    </lineage>
</organism>
<protein>
    <submittedName>
        <fullName evidence="2">Metallophosphoesterase</fullName>
    </submittedName>
</protein>
<dbReference type="PANTHER" id="PTHR42850">
    <property type="entry name" value="METALLOPHOSPHOESTERASE"/>
    <property type="match status" value="1"/>
</dbReference>
<dbReference type="GO" id="GO:0016791">
    <property type="term" value="F:phosphatase activity"/>
    <property type="evidence" value="ECO:0007669"/>
    <property type="project" value="TreeGrafter"/>
</dbReference>
<dbReference type="EMBL" id="LBNQ01000009">
    <property type="protein sequence ID" value="KKW69089.1"/>
    <property type="molecule type" value="Genomic_DNA"/>
</dbReference>
<dbReference type="SUPFAM" id="SSF56300">
    <property type="entry name" value="Metallo-dependent phosphatases"/>
    <property type="match status" value="1"/>
</dbReference>
<keyword evidence="3" id="KW-1185">Reference proteome</keyword>
<dbReference type="Gene3D" id="3.60.21.10">
    <property type="match status" value="1"/>
</dbReference>